<dbReference type="PANTHER" id="PTHR10201:SF323">
    <property type="entry name" value="MATRIX METALLOPROTEINASE-21"/>
    <property type="match status" value="1"/>
</dbReference>
<dbReference type="Gene3D" id="3.40.390.10">
    <property type="entry name" value="Collagenase (Catalytic Domain)"/>
    <property type="match status" value="1"/>
</dbReference>
<comment type="caution">
    <text evidence="7">The sequence shown here is derived from an EMBL/GenBank/DDBJ whole genome shotgun (WGS) entry which is preliminary data.</text>
</comment>
<evidence type="ECO:0000313" key="7">
    <source>
        <dbReference type="EMBL" id="GAA4397034.1"/>
    </source>
</evidence>
<feature type="domain" description="Peptidase metallopeptidase" evidence="6">
    <location>
        <begin position="123"/>
        <end position="285"/>
    </location>
</feature>
<evidence type="ECO:0000256" key="4">
    <source>
        <dbReference type="ARBA" id="ARBA00022833"/>
    </source>
</evidence>
<dbReference type="InterPro" id="IPR024079">
    <property type="entry name" value="MetalloPept_cat_dom_sf"/>
</dbReference>
<dbReference type="SUPFAM" id="SSF75005">
    <property type="entry name" value="Arabinanase/levansucrase/invertase"/>
    <property type="match status" value="1"/>
</dbReference>
<keyword evidence="8" id="KW-1185">Reference proteome</keyword>
<organism evidence="7 8">
    <name type="scientific">Nibrella viscosa</name>
    <dbReference type="NCBI Taxonomy" id="1084524"/>
    <lineage>
        <taxon>Bacteria</taxon>
        <taxon>Pseudomonadati</taxon>
        <taxon>Bacteroidota</taxon>
        <taxon>Cytophagia</taxon>
        <taxon>Cytophagales</taxon>
        <taxon>Spirosomataceae</taxon>
        <taxon>Nibrella</taxon>
    </lineage>
</organism>
<dbReference type="SUPFAM" id="SSF55486">
    <property type="entry name" value="Metalloproteases ('zincins'), catalytic domain"/>
    <property type="match status" value="1"/>
</dbReference>
<sequence length="560" mass="60387">MAKKKKQSFTLPEGLTIGTQGSAVTTLQNYLKAFGYLQVDNPAEDSLGAMRAIGLETANDGQFDEITENALKKFQAFYGLPPTGRVDPDTLNLIQMPRCGTPDNPDRLFSVESSPQLAEFVASGNRWSKVNVTYSFQNFTGDLTQGVIIANIREAFFRWSNVCNLTFTETGANGDIIISFATGNHGDGFPFDGPGNVLAHAFYPPPGGGSLAGDLHFDDAETWTTAIPPPAGGTDFLTVAIHEIGHSLGLDHSAVTGAIMFAFYGGPKQNLHSDDIAGISSIYGARTAKATLSDTSVATPGFCSFNNQGFISWTGTNQQRNLNVMATSNLRVWHSKVILGETSLSGPSICVFKNRLVIAWRGVSNNQINVMSSGDGITWSNKVTLGETTFFRPALGVFNNRLVIAWTGTDAQRRLNIIQSTNGTAWTNKITLGDTSVDGPELCTLGSNLLLTWTGTDTQRRLNVMTFNGTNFFNKVTLGENSFTAPSIENINGRIVLGWTGTDSQRRLNVLFSTNGINFFGKQTFGDNSFFGPTVGGFNATPVIAWTGTDNARSLNTMTF</sequence>
<dbReference type="Proteomes" id="UP001500936">
    <property type="component" value="Unassembled WGS sequence"/>
</dbReference>
<dbReference type="InterPro" id="IPR023296">
    <property type="entry name" value="Glyco_hydro_beta-prop_sf"/>
</dbReference>
<dbReference type="CDD" id="cd04278">
    <property type="entry name" value="ZnMc_MMP"/>
    <property type="match status" value="1"/>
</dbReference>
<dbReference type="InterPro" id="IPR036365">
    <property type="entry name" value="PGBD-like_sf"/>
</dbReference>
<dbReference type="SUPFAM" id="SSF47090">
    <property type="entry name" value="PGBD-like"/>
    <property type="match status" value="1"/>
</dbReference>
<dbReference type="PANTHER" id="PTHR10201">
    <property type="entry name" value="MATRIX METALLOPROTEINASE"/>
    <property type="match status" value="1"/>
</dbReference>
<dbReference type="SMART" id="SM00235">
    <property type="entry name" value="ZnMc"/>
    <property type="match status" value="1"/>
</dbReference>
<protein>
    <recommendedName>
        <fullName evidence="6">Peptidase metallopeptidase domain-containing protein</fullName>
    </recommendedName>
</protein>
<evidence type="ECO:0000313" key="8">
    <source>
        <dbReference type="Proteomes" id="UP001500936"/>
    </source>
</evidence>
<dbReference type="InterPro" id="IPR001818">
    <property type="entry name" value="Pept_M10_metallopeptidase"/>
</dbReference>
<dbReference type="InterPro" id="IPR021190">
    <property type="entry name" value="Pept_M10A"/>
</dbReference>
<evidence type="ECO:0000256" key="2">
    <source>
        <dbReference type="ARBA" id="ARBA00022723"/>
    </source>
</evidence>
<evidence type="ECO:0000256" key="1">
    <source>
        <dbReference type="ARBA" id="ARBA00022670"/>
    </source>
</evidence>
<keyword evidence="4" id="KW-0862">Zinc</keyword>
<dbReference type="Pfam" id="PF00413">
    <property type="entry name" value="Peptidase_M10"/>
    <property type="match status" value="1"/>
</dbReference>
<keyword evidence="2" id="KW-0479">Metal-binding</keyword>
<dbReference type="PRINTS" id="PR00138">
    <property type="entry name" value="MATRIXIN"/>
</dbReference>
<keyword evidence="5" id="KW-0482">Metalloprotease</keyword>
<dbReference type="InterPro" id="IPR006026">
    <property type="entry name" value="Peptidase_Metallo"/>
</dbReference>
<evidence type="ECO:0000259" key="6">
    <source>
        <dbReference type="SMART" id="SM00235"/>
    </source>
</evidence>
<keyword evidence="1" id="KW-0645">Protease</keyword>
<dbReference type="Pfam" id="PF01471">
    <property type="entry name" value="PG_binding_1"/>
    <property type="match status" value="1"/>
</dbReference>
<name>A0ABP8JX04_9BACT</name>
<reference evidence="8" key="1">
    <citation type="journal article" date="2019" name="Int. J. Syst. Evol. Microbiol.">
        <title>The Global Catalogue of Microorganisms (GCM) 10K type strain sequencing project: providing services to taxonomists for standard genome sequencing and annotation.</title>
        <authorList>
            <consortium name="The Broad Institute Genomics Platform"/>
            <consortium name="The Broad Institute Genome Sequencing Center for Infectious Disease"/>
            <person name="Wu L."/>
            <person name="Ma J."/>
        </authorList>
    </citation>
    <scope>NUCLEOTIDE SEQUENCE [LARGE SCALE GENOMIC DNA]</scope>
    <source>
        <strain evidence="8">JCM 17925</strain>
    </source>
</reference>
<gene>
    <name evidence="7" type="ORF">GCM10023187_05850</name>
</gene>
<proteinExistence type="predicted"/>
<accession>A0ABP8JX04</accession>
<dbReference type="RefSeq" id="WP_345263781.1">
    <property type="nucleotide sequence ID" value="NZ_BAABHB010000001.1"/>
</dbReference>
<dbReference type="InterPro" id="IPR002477">
    <property type="entry name" value="Peptidoglycan-bd-like"/>
</dbReference>
<dbReference type="EMBL" id="BAABHB010000001">
    <property type="protein sequence ID" value="GAA4397034.1"/>
    <property type="molecule type" value="Genomic_DNA"/>
</dbReference>
<evidence type="ECO:0000256" key="5">
    <source>
        <dbReference type="ARBA" id="ARBA00023049"/>
    </source>
</evidence>
<dbReference type="InterPro" id="IPR033739">
    <property type="entry name" value="M10A_MMP"/>
</dbReference>
<keyword evidence="3" id="KW-0378">Hydrolase</keyword>
<evidence type="ECO:0000256" key="3">
    <source>
        <dbReference type="ARBA" id="ARBA00022801"/>
    </source>
</evidence>